<comment type="caution">
    <text evidence="15">The sequence shown here is derived from an EMBL/GenBank/DDBJ whole genome shotgun (WGS) entry which is preliminary data.</text>
</comment>
<evidence type="ECO:0000256" key="8">
    <source>
        <dbReference type="ARBA" id="ARBA00022840"/>
    </source>
</evidence>
<keyword evidence="6 11" id="KW-0547">Nucleotide-binding</keyword>
<dbReference type="PROSITE" id="PS00107">
    <property type="entry name" value="PROTEIN_KINASE_ATP"/>
    <property type="match status" value="1"/>
</dbReference>
<sequence length="493" mass="55856">TANAEPFRSLFSSLSFSASLVSSLFSLISPLPFSQPYHTLLPIDVPFHFIDPFIVTSHPPILHSLFRMFQTDEEFEQEEEDRRMESSDSDENPFRYPFPMEECPLRQSELCLSSLRIDPPSDDEEDEPPCLCPPTGFSLSADLPLSKAPVTDFYRVSHEIIGEGESGKVMAVYRIKDGQKFALKVLRDCQKARREIELHWLTHTHENIVSIIDMFENTFEGTACLLLVVEFLEGGDLLTRFESQGSKAYSEHEVGNVLRQIGSAVQYLHDLDIAHRDIKLENILCSSKGPDCVYKLGDFGFAKRPERNTLMESPCCTPFYAPPEVICRERYNKSCDMWSLGVFTYILLSGYPPFYSMKGLQISPGMKSRISQGYYAFPHEEWDIISDDTKEIVKSLLKTTPAERLTIHDLMSKPLISGESSPTGSESSPDRDIVPNDIVVPRSVRFLREGINAPRLHSIQEEVGRWEKSGEERCSPLLTRRRSAAIGIKQIPA</sequence>
<dbReference type="AlphaFoldDB" id="A0AAN4Z9C5"/>
<dbReference type="PROSITE" id="PS00108">
    <property type="entry name" value="PROTEIN_KINASE_ST"/>
    <property type="match status" value="1"/>
</dbReference>
<dbReference type="SUPFAM" id="SSF56112">
    <property type="entry name" value="Protein kinase-like (PK-like)"/>
    <property type="match status" value="1"/>
</dbReference>
<feature type="region of interest" description="Disordered" evidence="13">
    <location>
        <begin position="415"/>
        <end position="434"/>
    </location>
</feature>
<dbReference type="EMBL" id="BTRK01000002">
    <property type="protein sequence ID" value="GMR36541.1"/>
    <property type="molecule type" value="Genomic_DNA"/>
</dbReference>
<evidence type="ECO:0000313" key="16">
    <source>
        <dbReference type="Proteomes" id="UP001328107"/>
    </source>
</evidence>
<feature type="compositionally biased region" description="Low complexity" evidence="13">
    <location>
        <begin position="417"/>
        <end position="427"/>
    </location>
</feature>
<feature type="non-terminal residue" evidence="15">
    <location>
        <position position="1"/>
    </location>
</feature>
<protein>
    <recommendedName>
        <fullName evidence="2">non-specific serine/threonine protein kinase</fullName>
        <ecNumber evidence="2">2.7.11.1</ecNumber>
    </recommendedName>
</protein>
<evidence type="ECO:0000256" key="10">
    <source>
        <dbReference type="ARBA" id="ARBA00048679"/>
    </source>
</evidence>
<comment type="catalytic activity">
    <reaction evidence="9">
        <text>L-threonyl-[protein] + ATP = O-phospho-L-threonyl-[protein] + ADP + H(+)</text>
        <dbReference type="Rhea" id="RHEA:46608"/>
        <dbReference type="Rhea" id="RHEA-COMP:11060"/>
        <dbReference type="Rhea" id="RHEA-COMP:11605"/>
        <dbReference type="ChEBI" id="CHEBI:15378"/>
        <dbReference type="ChEBI" id="CHEBI:30013"/>
        <dbReference type="ChEBI" id="CHEBI:30616"/>
        <dbReference type="ChEBI" id="CHEBI:61977"/>
        <dbReference type="ChEBI" id="CHEBI:456216"/>
        <dbReference type="EC" id="2.7.11.1"/>
    </reaction>
</comment>
<feature type="region of interest" description="Disordered" evidence="13">
    <location>
        <begin position="74"/>
        <end position="93"/>
    </location>
</feature>
<dbReference type="Proteomes" id="UP001328107">
    <property type="component" value="Unassembled WGS sequence"/>
</dbReference>
<dbReference type="GO" id="GO:0019901">
    <property type="term" value="F:protein kinase binding"/>
    <property type="evidence" value="ECO:0007669"/>
    <property type="project" value="UniProtKB-ARBA"/>
</dbReference>
<dbReference type="InterPro" id="IPR017441">
    <property type="entry name" value="Protein_kinase_ATP_BS"/>
</dbReference>
<keyword evidence="16" id="KW-1185">Reference proteome</keyword>
<evidence type="ECO:0000313" key="15">
    <source>
        <dbReference type="EMBL" id="GMR36541.1"/>
    </source>
</evidence>
<dbReference type="InterPro" id="IPR008271">
    <property type="entry name" value="Ser/Thr_kinase_AS"/>
</dbReference>
<dbReference type="Pfam" id="PF00069">
    <property type="entry name" value="Pkinase"/>
    <property type="match status" value="1"/>
</dbReference>
<feature type="domain" description="Protein kinase" evidence="14">
    <location>
        <begin position="155"/>
        <end position="416"/>
    </location>
</feature>
<keyword evidence="8 11" id="KW-0067">ATP-binding</keyword>
<dbReference type="GO" id="GO:0004674">
    <property type="term" value="F:protein serine/threonine kinase activity"/>
    <property type="evidence" value="ECO:0007669"/>
    <property type="project" value="UniProtKB-KW"/>
</dbReference>
<dbReference type="GO" id="GO:0005524">
    <property type="term" value="F:ATP binding"/>
    <property type="evidence" value="ECO:0007669"/>
    <property type="project" value="UniProtKB-UniRule"/>
</dbReference>
<evidence type="ECO:0000256" key="12">
    <source>
        <dbReference type="RuleBase" id="RU000304"/>
    </source>
</evidence>
<dbReference type="PROSITE" id="PS50011">
    <property type="entry name" value="PROTEIN_KINASE_DOM"/>
    <property type="match status" value="1"/>
</dbReference>
<evidence type="ECO:0000256" key="9">
    <source>
        <dbReference type="ARBA" id="ARBA00047899"/>
    </source>
</evidence>
<evidence type="ECO:0000259" key="14">
    <source>
        <dbReference type="PROSITE" id="PS50011"/>
    </source>
</evidence>
<evidence type="ECO:0000256" key="5">
    <source>
        <dbReference type="ARBA" id="ARBA00022679"/>
    </source>
</evidence>
<dbReference type="GO" id="GO:0035095">
    <property type="term" value="P:behavioral response to nicotine"/>
    <property type="evidence" value="ECO:0007669"/>
    <property type="project" value="UniProtKB-ARBA"/>
</dbReference>
<evidence type="ECO:0000256" key="6">
    <source>
        <dbReference type="ARBA" id="ARBA00022741"/>
    </source>
</evidence>
<evidence type="ECO:0000256" key="4">
    <source>
        <dbReference type="ARBA" id="ARBA00022553"/>
    </source>
</evidence>
<reference evidence="16" key="1">
    <citation type="submission" date="2022-10" db="EMBL/GenBank/DDBJ databases">
        <title>Genome assembly of Pristionchus species.</title>
        <authorList>
            <person name="Yoshida K."/>
            <person name="Sommer R.J."/>
        </authorList>
    </citation>
    <scope>NUCLEOTIDE SEQUENCE [LARGE SCALE GENOMIC DNA]</scope>
    <source>
        <strain evidence="16">RS5460</strain>
    </source>
</reference>
<evidence type="ECO:0000256" key="3">
    <source>
        <dbReference type="ARBA" id="ARBA00022527"/>
    </source>
</evidence>
<dbReference type="FunFam" id="3.30.200.20:FF:000156">
    <property type="entry name" value="MAP kinase-activated protein kinase 3"/>
    <property type="match status" value="1"/>
</dbReference>
<name>A0AAN4Z9C5_9BILA</name>
<comment type="catalytic activity">
    <reaction evidence="10">
        <text>L-seryl-[protein] + ATP = O-phospho-L-seryl-[protein] + ADP + H(+)</text>
        <dbReference type="Rhea" id="RHEA:17989"/>
        <dbReference type="Rhea" id="RHEA-COMP:9863"/>
        <dbReference type="Rhea" id="RHEA-COMP:11604"/>
        <dbReference type="ChEBI" id="CHEBI:15378"/>
        <dbReference type="ChEBI" id="CHEBI:29999"/>
        <dbReference type="ChEBI" id="CHEBI:30616"/>
        <dbReference type="ChEBI" id="CHEBI:83421"/>
        <dbReference type="ChEBI" id="CHEBI:456216"/>
        <dbReference type="EC" id="2.7.11.1"/>
    </reaction>
</comment>
<keyword evidence="4" id="KW-0597">Phosphoprotein</keyword>
<proteinExistence type="inferred from homology"/>
<accession>A0AAN4Z9C5</accession>
<dbReference type="InterPro" id="IPR011009">
    <property type="entry name" value="Kinase-like_dom_sf"/>
</dbReference>
<keyword evidence="7" id="KW-0418">Kinase</keyword>
<feature type="binding site" evidence="11">
    <location>
        <position position="184"/>
    </location>
    <ligand>
        <name>ATP</name>
        <dbReference type="ChEBI" id="CHEBI:30616"/>
    </ligand>
</feature>
<dbReference type="PANTHER" id="PTHR24347">
    <property type="entry name" value="SERINE/THREONINE-PROTEIN KINASE"/>
    <property type="match status" value="1"/>
</dbReference>
<comment type="similarity">
    <text evidence="1">Belongs to the protein kinase superfamily. CAMK Ser/Thr protein kinase family.</text>
</comment>
<gene>
    <name evidence="15" type="ORF">PMAYCL1PPCAC_06736</name>
</gene>
<dbReference type="EC" id="2.7.11.1" evidence="2"/>
<keyword evidence="3 12" id="KW-0723">Serine/threonine-protein kinase</keyword>
<evidence type="ECO:0000256" key="7">
    <source>
        <dbReference type="ARBA" id="ARBA00022777"/>
    </source>
</evidence>
<evidence type="ECO:0000256" key="2">
    <source>
        <dbReference type="ARBA" id="ARBA00012513"/>
    </source>
</evidence>
<organism evidence="15 16">
    <name type="scientific">Pristionchus mayeri</name>
    <dbReference type="NCBI Taxonomy" id="1317129"/>
    <lineage>
        <taxon>Eukaryota</taxon>
        <taxon>Metazoa</taxon>
        <taxon>Ecdysozoa</taxon>
        <taxon>Nematoda</taxon>
        <taxon>Chromadorea</taxon>
        <taxon>Rhabditida</taxon>
        <taxon>Rhabditina</taxon>
        <taxon>Diplogasteromorpha</taxon>
        <taxon>Diplogasteroidea</taxon>
        <taxon>Neodiplogasteridae</taxon>
        <taxon>Pristionchus</taxon>
    </lineage>
</organism>
<evidence type="ECO:0000256" key="11">
    <source>
        <dbReference type="PROSITE-ProRule" id="PRU10141"/>
    </source>
</evidence>
<evidence type="ECO:0000256" key="1">
    <source>
        <dbReference type="ARBA" id="ARBA00006692"/>
    </source>
</evidence>
<dbReference type="SMART" id="SM00220">
    <property type="entry name" value="S_TKc"/>
    <property type="match status" value="1"/>
</dbReference>
<dbReference type="Gene3D" id="3.30.200.20">
    <property type="entry name" value="Phosphorylase Kinase, domain 1"/>
    <property type="match status" value="1"/>
</dbReference>
<dbReference type="Gene3D" id="1.10.510.10">
    <property type="entry name" value="Transferase(Phosphotransferase) domain 1"/>
    <property type="match status" value="1"/>
</dbReference>
<evidence type="ECO:0000256" key="13">
    <source>
        <dbReference type="SAM" id="MobiDB-lite"/>
    </source>
</evidence>
<keyword evidence="5" id="KW-0808">Transferase</keyword>
<dbReference type="InterPro" id="IPR000719">
    <property type="entry name" value="Prot_kinase_dom"/>
</dbReference>